<comment type="caution">
    <text evidence="1">The sequence shown here is derived from an EMBL/GenBank/DDBJ whole genome shotgun (WGS) entry which is preliminary data.</text>
</comment>
<sequence length="87" mass="9556">MIQGSKTELVNRIEAVAIEVNLLCADLRKVLKGLAAVEQNVDALQQEVCGIRPTVSDLQKLTARLDERIEDSGLLPEEQPSLCLVFP</sequence>
<gene>
    <name evidence="1" type="ORF">NDU88_001309</name>
</gene>
<organism evidence="1 2">
    <name type="scientific">Pleurodeles waltl</name>
    <name type="common">Iberian ribbed newt</name>
    <dbReference type="NCBI Taxonomy" id="8319"/>
    <lineage>
        <taxon>Eukaryota</taxon>
        <taxon>Metazoa</taxon>
        <taxon>Chordata</taxon>
        <taxon>Craniata</taxon>
        <taxon>Vertebrata</taxon>
        <taxon>Euteleostomi</taxon>
        <taxon>Amphibia</taxon>
        <taxon>Batrachia</taxon>
        <taxon>Caudata</taxon>
        <taxon>Salamandroidea</taxon>
        <taxon>Salamandridae</taxon>
        <taxon>Pleurodelinae</taxon>
        <taxon>Pleurodeles</taxon>
    </lineage>
</organism>
<proteinExistence type="predicted"/>
<dbReference type="EMBL" id="JANPWB010000009">
    <property type="protein sequence ID" value="KAJ1148474.1"/>
    <property type="molecule type" value="Genomic_DNA"/>
</dbReference>
<reference evidence="1" key="1">
    <citation type="journal article" date="2022" name="bioRxiv">
        <title>Sequencing and chromosome-scale assembly of the giantPleurodeles waltlgenome.</title>
        <authorList>
            <person name="Brown T."/>
            <person name="Elewa A."/>
            <person name="Iarovenko S."/>
            <person name="Subramanian E."/>
            <person name="Araus A.J."/>
            <person name="Petzold A."/>
            <person name="Susuki M."/>
            <person name="Suzuki K.-i.T."/>
            <person name="Hayashi T."/>
            <person name="Toyoda A."/>
            <person name="Oliveira C."/>
            <person name="Osipova E."/>
            <person name="Leigh N.D."/>
            <person name="Simon A."/>
            <person name="Yun M.H."/>
        </authorList>
    </citation>
    <scope>NUCLEOTIDE SEQUENCE</scope>
    <source>
        <strain evidence="1">20211129_DDA</strain>
        <tissue evidence="1">Liver</tissue>
    </source>
</reference>
<protein>
    <submittedName>
        <fullName evidence="1">Uncharacterized protein</fullName>
    </submittedName>
</protein>
<name>A0AAV7RB88_PLEWA</name>
<dbReference type="AlphaFoldDB" id="A0AAV7RB88"/>
<dbReference type="Proteomes" id="UP001066276">
    <property type="component" value="Chromosome 5"/>
</dbReference>
<keyword evidence="2" id="KW-1185">Reference proteome</keyword>
<evidence type="ECO:0000313" key="1">
    <source>
        <dbReference type="EMBL" id="KAJ1148474.1"/>
    </source>
</evidence>
<evidence type="ECO:0000313" key="2">
    <source>
        <dbReference type="Proteomes" id="UP001066276"/>
    </source>
</evidence>
<accession>A0AAV7RB88</accession>